<feature type="region of interest" description="Disordered" evidence="4">
    <location>
        <begin position="513"/>
        <end position="563"/>
    </location>
</feature>
<evidence type="ECO:0000259" key="5">
    <source>
        <dbReference type="PROSITE" id="PS51371"/>
    </source>
</evidence>
<evidence type="ECO:0000256" key="4">
    <source>
        <dbReference type="SAM" id="MobiDB-lite"/>
    </source>
</evidence>
<feature type="compositionally biased region" description="Polar residues" evidence="4">
    <location>
        <begin position="471"/>
        <end position="484"/>
    </location>
</feature>
<dbReference type="InterPro" id="IPR050511">
    <property type="entry name" value="AMPK_gamma/SDS23_families"/>
</dbReference>
<keyword evidence="7" id="KW-1185">Reference proteome</keyword>
<dbReference type="Pfam" id="PF00571">
    <property type="entry name" value="CBS"/>
    <property type="match status" value="1"/>
</dbReference>
<protein>
    <recommendedName>
        <fullName evidence="5">CBS domain-containing protein</fullName>
    </recommendedName>
</protein>
<feature type="compositionally biased region" description="Low complexity" evidence="4">
    <location>
        <begin position="10"/>
        <end position="54"/>
    </location>
</feature>
<feature type="region of interest" description="Disordered" evidence="4">
    <location>
        <begin position="1"/>
        <end position="95"/>
    </location>
</feature>
<evidence type="ECO:0000313" key="7">
    <source>
        <dbReference type="Proteomes" id="UP000799441"/>
    </source>
</evidence>
<proteinExistence type="predicted"/>
<feature type="region of interest" description="Disordered" evidence="4">
    <location>
        <begin position="435"/>
        <end position="484"/>
    </location>
</feature>
<accession>A0A9P4ULE4</accession>
<reference evidence="6" key="1">
    <citation type="journal article" date="2020" name="Stud. Mycol.">
        <title>101 Dothideomycetes genomes: a test case for predicting lifestyles and emergence of pathogens.</title>
        <authorList>
            <person name="Haridas S."/>
            <person name="Albert R."/>
            <person name="Binder M."/>
            <person name="Bloem J."/>
            <person name="Labutti K."/>
            <person name="Salamov A."/>
            <person name="Andreopoulos B."/>
            <person name="Baker S."/>
            <person name="Barry K."/>
            <person name="Bills G."/>
            <person name="Bluhm B."/>
            <person name="Cannon C."/>
            <person name="Castanera R."/>
            <person name="Culley D."/>
            <person name="Daum C."/>
            <person name="Ezra D."/>
            <person name="Gonzalez J."/>
            <person name="Henrissat B."/>
            <person name="Kuo A."/>
            <person name="Liang C."/>
            <person name="Lipzen A."/>
            <person name="Lutzoni F."/>
            <person name="Magnuson J."/>
            <person name="Mondo S."/>
            <person name="Nolan M."/>
            <person name="Ohm R."/>
            <person name="Pangilinan J."/>
            <person name="Park H.-J."/>
            <person name="Ramirez L."/>
            <person name="Alfaro M."/>
            <person name="Sun H."/>
            <person name="Tritt A."/>
            <person name="Yoshinaga Y."/>
            <person name="Zwiers L.-H."/>
            <person name="Turgeon B."/>
            <person name="Goodwin S."/>
            <person name="Spatafora J."/>
            <person name="Crous P."/>
            <person name="Grigoriev I."/>
        </authorList>
    </citation>
    <scope>NUCLEOTIDE SEQUENCE</scope>
    <source>
        <strain evidence="6">CBS 116435</strain>
    </source>
</reference>
<keyword evidence="2 3" id="KW-0129">CBS domain</keyword>
<gene>
    <name evidence="6" type="ORF">K431DRAFT_234432</name>
</gene>
<dbReference type="EMBL" id="MU003859">
    <property type="protein sequence ID" value="KAF2716865.1"/>
    <property type="molecule type" value="Genomic_DNA"/>
</dbReference>
<dbReference type="OrthoDB" id="449052at2759"/>
<dbReference type="CDD" id="cd02205">
    <property type="entry name" value="CBS_pair_SF"/>
    <property type="match status" value="1"/>
</dbReference>
<dbReference type="AlphaFoldDB" id="A0A9P4ULE4"/>
<organism evidence="6 7">
    <name type="scientific">Polychaeton citri CBS 116435</name>
    <dbReference type="NCBI Taxonomy" id="1314669"/>
    <lineage>
        <taxon>Eukaryota</taxon>
        <taxon>Fungi</taxon>
        <taxon>Dikarya</taxon>
        <taxon>Ascomycota</taxon>
        <taxon>Pezizomycotina</taxon>
        <taxon>Dothideomycetes</taxon>
        <taxon>Dothideomycetidae</taxon>
        <taxon>Capnodiales</taxon>
        <taxon>Capnodiaceae</taxon>
        <taxon>Polychaeton</taxon>
    </lineage>
</organism>
<evidence type="ECO:0000313" key="6">
    <source>
        <dbReference type="EMBL" id="KAF2716865.1"/>
    </source>
</evidence>
<dbReference type="InterPro" id="IPR046342">
    <property type="entry name" value="CBS_dom_sf"/>
</dbReference>
<evidence type="ECO:0000256" key="1">
    <source>
        <dbReference type="ARBA" id="ARBA00022737"/>
    </source>
</evidence>
<dbReference type="SUPFAM" id="SSF54631">
    <property type="entry name" value="CBS-domain pair"/>
    <property type="match status" value="2"/>
</dbReference>
<dbReference type="PANTHER" id="PTHR13780">
    <property type="entry name" value="AMP-ACTIVATED PROTEIN KINASE, GAMMA REGULATORY SUBUNIT"/>
    <property type="match status" value="1"/>
</dbReference>
<keyword evidence="1" id="KW-0677">Repeat</keyword>
<sequence>MAEQQQFSQPPSATSSRPTSSAGPAAADSKAPAPTHINTTSSSAISSTATTPTSTPRPPKSKDPLQASPAVSKRSSFAENLRTYPPSPRFSRNPSFSAGSWQDLFMNSPHAKPNGADAAKFKGRDWRTIQVHEIVDPLEVRFVELDTSIEDTTKLLIKSGAPNVVMVRESTVTNTAVNTFDYSDLNAYLLLVLGLSQPDETAKQLAGRARTGEAILLKDVLDHLGTRELPAIVPHTARLTQAIEVLGGGAHRLIVCKEGTSEVLGILTQLRMVRFFWENHSSFQQLEPLYGRGLRDLRLGVKEVLAINGDKPLSDALQLMHNEGITSLPVLDNQRNVIGNISHVDTRLLTDSSSIPLLSSTCIHFISVILSERGMLEGKDSYPVFHVTPWSTLAHTVAKLCATRSHRMWIVDAPSPASSVPPSPGLHHAQPAFTDHRASINGPPTHLSAPGSHHIAVPPSTLTEATPGPPYTSTNPGISPSASQAIGGTMSGRLNGVISLTDVLNLYALASGLSPEDPEESRRRRRRSSSSSIRPSIDGIRPSGEFLRESGEISRSASSASKR</sequence>
<dbReference type="InterPro" id="IPR000644">
    <property type="entry name" value="CBS_dom"/>
</dbReference>
<dbReference type="PANTHER" id="PTHR13780:SF36">
    <property type="entry name" value="CBS DOMAIN-CONTAINING PROTEIN"/>
    <property type="match status" value="1"/>
</dbReference>
<dbReference type="Gene3D" id="3.10.580.10">
    <property type="entry name" value="CBS-domain"/>
    <property type="match status" value="2"/>
</dbReference>
<comment type="caution">
    <text evidence="6">The sequence shown here is derived from an EMBL/GenBank/DDBJ whole genome shotgun (WGS) entry which is preliminary data.</text>
</comment>
<dbReference type="GO" id="GO:0004865">
    <property type="term" value="F:protein serine/threonine phosphatase inhibitor activity"/>
    <property type="evidence" value="ECO:0007669"/>
    <property type="project" value="TreeGrafter"/>
</dbReference>
<feature type="compositionally biased region" description="Low complexity" evidence="4">
    <location>
        <begin position="553"/>
        <end position="563"/>
    </location>
</feature>
<dbReference type="GO" id="GO:0042149">
    <property type="term" value="P:cellular response to glucose starvation"/>
    <property type="evidence" value="ECO:0007669"/>
    <property type="project" value="TreeGrafter"/>
</dbReference>
<dbReference type="PROSITE" id="PS51371">
    <property type="entry name" value="CBS"/>
    <property type="match status" value="1"/>
</dbReference>
<name>A0A9P4ULE4_9PEZI</name>
<evidence type="ECO:0000256" key="2">
    <source>
        <dbReference type="ARBA" id="ARBA00023122"/>
    </source>
</evidence>
<evidence type="ECO:0000256" key="3">
    <source>
        <dbReference type="PROSITE-ProRule" id="PRU00703"/>
    </source>
</evidence>
<dbReference type="Proteomes" id="UP000799441">
    <property type="component" value="Unassembled WGS sequence"/>
</dbReference>
<dbReference type="SMART" id="SM00116">
    <property type="entry name" value="CBS"/>
    <property type="match status" value="2"/>
</dbReference>
<feature type="compositionally biased region" description="Low complexity" evidence="4">
    <location>
        <begin position="529"/>
        <end position="543"/>
    </location>
</feature>
<feature type="domain" description="CBS" evidence="5">
    <location>
        <begin position="300"/>
        <end position="357"/>
    </location>
</feature>